<reference evidence="1" key="1">
    <citation type="submission" date="2022-07" db="EMBL/GenBank/DDBJ databases">
        <title>Genome Sequence of Lecanicillium saksenae.</title>
        <authorList>
            <person name="Buettner E."/>
        </authorList>
    </citation>
    <scope>NUCLEOTIDE SEQUENCE</scope>
    <source>
        <strain evidence="1">VT-O1</strain>
    </source>
</reference>
<organism evidence="1 2">
    <name type="scientific">Lecanicillium saksenae</name>
    <dbReference type="NCBI Taxonomy" id="468837"/>
    <lineage>
        <taxon>Eukaryota</taxon>
        <taxon>Fungi</taxon>
        <taxon>Dikarya</taxon>
        <taxon>Ascomycota</taxon>
        <taxon>Pezizomycotina</taxon>
        <taxon>Sordariomycetes</taxon>
        <taxon>Hypocreomycetidae</taxon>
        <taxon>Hypocreales</taxon>
        <taxon>Cordycipitaceae</taxon>
        <taxon>Lecanicillium</taxon>
    </lineage>
</organism>
<gene>
    <name evidence="1" type="ORF">NLG97_g3985</name>
</gene>
<evidence type="ECO:0000313" key="1">
    <source>
        <dbReference type="EMBL" id="KAJ3494585.1"/>
    </source>
</evidence>
<dbReference type="EMBL" id="JANAKD010000364">
    <property type="protein sequence ID" value="KAJ3494585.1"/>
    <property type="molecule type" value="Genomic_DNA"/>
</dbReference>
<name>A0ACC1QWS9_9HYPO</name>
<dbReference type="Proteomes" id="UP001148737">
    <property type="component" value="Unassembled WGS sequence"/>
</dbReference>
<proteinExistence type="predicted"/>
<keyword evidence="2" id="KW-1185">Reference proteome</keyword>
<accession>A0ACC1QWS9</accession>
<comment type="caution">
    <text evidence="1">The sequence shown here is derived from an EMBL/GenBank/DDBJ whole genome shotgun (WGS) entry which is preliminary data.</text>
</comment>
<evidence type="ECO:0000313" key="2">
    <source>
        <dbReference type="Proteomes" id="UP001148737"/>
    </source>
</evidence>
<protein>
    <submittedName>
        <fullName evidence="1">Uncharacterized protein</fullName>
    </submittedName>
</protein>
<sequence length="214" mass="23695">MIFTTPEELQDSIDSAEVSDKIRNLKLFFSGLITGISFHVPSHFRQLQVLRCVPKRYSGHLLIDGKSTYHETRLDKWQAHRHKHHELVIGHSRGCRANFTEEEQEELKSHFQGFQAKPGRTNWNDVKGRVAAILGLAVGSVKFALGFKAVAGGVYLKYAFGLHSLELGMAGAKVASVATVAGSAVVLGVGVAAAVYFVPWGALFTWLQRKFSWM</sequence>